<dbReference type="Gene3D" id="3.40.190.10">
    <property type="entry name" value="Periplasmic binding protein-like II"/>
    <property type="match status" value="2"/>
</dbReference>
<dbReference type="SUPFAM" id="SSF53850">
    <property type="entry name" value="Periplasmic binding protein-like II"/>
    <property type="match status" value="1"/>
</dbReference>
<accession>A0A4R6R671</accession>
<evidence type="ECO:0000256" key="1">
    <source>
        <dbReference type="ARBA" id="ARBA00009437"/>
    </source>
</evidence>
<sequence length="328" mass="35486">MADEDDAEALPVHGRMPGPLRDRLVRKGLRLTHLRLLAALEATGQMSAAAAMLAISQPAASRCAAELEEIAGAKLYERHARGISLTLYGRMMARRARAVFREIAEADGEIARLKAGLMGEVRVGAVTGAAVEFVLPAIKAARLTHPQVDFSVVVDTSDNLITALDAGRVDFFLGRIPPTHDHRYYFTRLAGDEPISLVVREGHPLIRRREIDLMACAECDWVMQPPGGLLRRSVEAYLAERMVPLPKVVLATASQFLTLLAITELDAIAPLSRSVVEFVRGEASLHGRVLALPVAGDLAVPPYAIAKLAGHALSPAAQMLFDDINGRF</sequence>
<gene>
    <name evidence="6" type="ORF">EDD54_4478</name>
</gene>
<dbReference type="Proteomes" id="UP000294547">
    <property type="component" value="Unassembled WGS sequence"/>
</dbReference>
<evidence type="ECO:0000259" key="5">
    <source>
        <dbReference type="PROSITE" id="PS50931"/>
    </source>
</evidence>
<dbReference type="InterPro" id="IPR036390">
    <property type="entry name" value="WH_DNA-bd_sf"/>
</dbReference>
<evidence type="ECO:0000256" key="3">
    <source>
        <dbReference type="ARBA" id="ARBA00023125"/>
    </source>
</evidence>
<dbReference type="PROSITE" id="PS50931">
    <property type="entry name" value="HTH_LYSR"/>
    <property type="match status" value="1"/>
</dbReference>
<protein>
    <submittedName>
        <fullName evidence="6">DNA-binding transcriptional LysR family regulator</fullName>
    </submittedName>
</protein>
<comment type="caution">
    <text evidence="6">The sequence shown here is derived from an EMBL/GenBank/DDBJ whole genome shotgun (WGS) entry which is preliminary data.</text>
</comment>
<reference evidence="6 7" key="1">
    <citation type="submission" date="2019-03" db="EMBL/GenBank/DDBJ databases">
        <title>Genomic Encyclopedia of Type Strains, Phase IV (KMG-IV): sequencing the most valuable type-strain genomes for metagenomic binning, comparative biology and taxonomic classification.</title>
        <authorList>
            <person name="Goeker M."/>
        </authorList>
    </citation>
    <scope>NUCLEOTIDE SEQUENCE [LARGE SCALE GENOMIC DNA]</scope>
    <source>
        <strain evidence="6 7">DSM 102969</strain>
    </source>
</reference>
<dbReference type="EMBL" id="SNXY01000013">
    <property type="protein sequence ID" value="TDP81145.1"/>
    <property type="molecule type" value="Genomic_DNA"/>
</dbReference>
<evidence type="ECO:0000313" key="6">
    <source>
        <dbReference type="EMBL" id="TDP81145.1"/>
    </source>
</evidence>
<keyword evidence="2" id="KW-0805">Transcription regulation</keyword>
<dbReference type="GO" id="GO:0005829">
    <property type="term" value="C:cytosol"/>
    <property type="evidence" value="ECO:0007669"/>
    <property type="project" value="TreeGrafter"/>
</dbReference>
<evidence type="ECO:0000256" key="4">
    <source>
        <dbReference type="ARBA" id="ARBA00023163"/>
    </source>
</evidence>
<dbReference type="InterPro" id="IPR000847">
    <property type="entry name" value="LysR_HTH_N"/>
</dbReference>
<comment type="similarity">
    <text evidence="1">Belongs to the LysR transcriptional regulatory family.</text>
</comment>
<dbReference type="OrthoDB" id="7809623at2"/>
<dbReference type="Pfam" id="PF00126">
    <property type="entry name" value="HTH_1"/>
    <property type="match status" value="1"/>
</dbReference>
<dbReference type="PANTHER" id="PTHR30419">
    <property type="entry name" value="HTH-TYPE TRANSCRIPTIONAL REGULATOR YBHD"/>
    <property type="match status" value="1"/>
</dbReference>
<name>A0A4R6R671_9HYPH</name>
<dbReference type="InterPro" id="IPR036388">
    <property type="entry name" value="WH-like_DNA-bd_sf"/>
</dbReference>
<keyword evidence="4" id="KW-0804">Transcription</keyword>
<organism evidence="6 7">
    <name type="scientific">Oharaeibacter diazotrophicus</name>
    <dbReference type="NCBI Taxonomy" id="1920512"/>
    <lineage>
        <taxon>Bacteria</taxon>
        <taxon>Pseudomonadati</taxon>
        <taxon>Pseudomonadota</taxon>
        <taxon>Alphaproteobacteria</taxon>
        <taxon>Hyphomicrobiales</taxon>
        <taxon>Pleomorphomonadaceae</taxon>
        <taxon>Oharaeibacter</taxon>
    </lineage>
</organism>
<dbReference type="AlphaFoldDB" id="A0A4R6R671"/>
<proteinExistence type="inferred from homology"/>
<keyword evidence="7" id="KW-1185">Reference proteome</keyword>
<dbReference type="GO" id="GO:0003677">
    <property type="term" value="F:DNA binding"/>
    <property type="evidence" value="ECO:0007669"/>
    <property type="project" value="UniProtKB-KW"/>
</dbReference>
<dbReference type="InterPro" id="IPR050950">
    <property type="entry name" value="HTH-type_LysR_regulators"/>
</dbReference>
<evidence type="ECO:0000256" key="2">
    <source>
        <dbReference type="ARBA" id="ARBA00023015"/>
    </source>
</evidence>
<dbReference type="PRINTS" id="PR00039">
    <property type="entry name" value="HTHLYSR"/>
</dbReference>
<dbReference type="Gene3D" id="1.10.10.10">
    <property type="entry name" value="Winged helix-like DNA-binding domain superfamily/Winged helix DNA-binding domain"/>
    <property type="match status" value="1"/>
</dbReference>
<dbReference type="PANTHER" id="PTHR30419:SF8">
    <property type="entry name" value="NITROGEN ASSIMILATION TRANSCRIPTIONAL ACTIVATOR-RELATED"/>
    <property type="match status" value="1"/>
</dbReference>
<dbReference type="InterPro" id="IPR005119">
    <property type="entry name" value="LysR_subst-bd"/>
</dbReference>
<dbReference type="GO" id="GO:0003700">
    <property type="term" value="F:DNA-binding transcription factor activity"/>
    <property type="evidence" value="ECO:0007669"/>
    <property type="project" value="InterPro"/>
</dbReference>
<dbReference type="RefSeq" id="WP_126542037.1">
    <property type="nucleotide sequence ID" value="NZ_BSPM01000003.1"/>
</dbReference>
<evidence type="ECO:0000313" key="7">
    <source>
        <dbReference type="Proteomes" id="UP000294547"/>
    </source>
</evidence>
<keyword evidence="3 6" id="KW-0238">DNA-binding</keyword>
<feature type="domain" description="HTH lysR-type" evidence="5">
    <location>
        <begin position="29"/>
        <end position="86"/>
    </location>
</feature>
<dbReference type="SUPFAM" id="SSF46785">
    <property type="entry name" value="Winged helix' DNA-binding domain"/>
    <property type="match status" value="1"/>
</dbReference>
<dbReference type="Pfam" id="PF03466">
    <property type="entry name" value="LysR_substrate"/>
    <property type="match status" value="1"/>
</dbReference>